<comment type="caution">
    <text evidence="7">The sequence shown here is derived from an EMBL/GenBank/DDBJ whole genome shotgun (WGS) entry which is preliminary data.</text>
</comment>
<dbReference type="InterPro" id="IPR050090">
    <property type="entry name" value="Tyrosine_recombinase_XerCD"/>
</dbReference>
<keyword evidence="5" id="KW-0233">DNA recombination</keyword>
<dbReference type="GO" id="GO:0003677">
    <property type="term" value="F:DNA binding"/>
    <property type="evidence" value="ECO:0007669"/>
    <property type="project" value="UniProtKB-KW"/>
</dbReference>
<comment type="similarity">
    <text evidence="2">Belongs to the 'phage' integrase family.</text>
</comment>
<dbReference type="AlphaFoldDB" id="A0A9D1D678"/>
<evidence type="ECO:0000256" key="2">
    <source>
        <dbReference type="ARBA" id="ARBA00008857"/>
    </source>
</evidence>
<protein>
    <submittedName>
        <fullName evidence="7">Site-specific integrase</fullName>
    </submittedName>
</protein>
<dbReference type="Pfam" id="PF14659">
    <property type="entry name" value="Phage_int_SAM_3"/>
    <property type="match status" value="1"/>
</dbReference>
<reference evidence="7" key="1">
    <citation type="submission" date="2020-10" db="EMBL/GenBank/DDBJ databases">
        <authorList>
            <person name="Gilroy R."/>
        </authorList>
    </citation>
    <scope>NUCLEOTIDE SEQUENCE</scope>
    <source>
        <strain evidence="7">ChiHjej9B8-7071</strain>
    </source>
</reference>
<name>A0A9D1D678_9FIRM</name>
<keyword evidence="4" id="KW-0238">DNA-binding</keyword>
<dbReference type="CDD" id="cd01189">
    <property type="entry name" value="INT_ICEBs1_C_like"/>
    <property type="match status" value="1"/>
</dbReference>
<evidence type="ECO:0000256" key="1">
    <source>
        <dbReference type="ARBA" id="ARBA00003283"/>
    </source>
</evidence>
<dbReference type="Gene3D" id="1.10.443.10">
    <property type="entry name" value="Intergrase catalytic core"/>
    <property type="match status" value="1"/>
</dbReference>
<dbReference type="PANTHER" id="PTHR30349:SF64">
    <property type="entry name" value="PROPHAGE INTEGRASE INTD-RELATED"/>
    <property type="match status" value="1"/>
</dbReference>
<evidence type="ECO:0000313" key="8">
    <source>
        <dbReference type="Proteomes" id="UP000824258"/>
    </source>
</evidence>
<reference evidence="7" key="2">
    <citation type="journal article" date="2021" name="PeerJ">
        <title>Extensive microbial diversity within the chicken gut microbiome revealed by metagenomics and culture.</title>
        <authorList>
            <person name="Gilroy R."/>
            <person name="Ravi A."/>
            <person name="Getino M."/>
            <person name="Pursley I."/>
            <person name="Horton D.L."/>
            <person name="Alikhan N.F."/>
            <person name="Baker D."/>
            <person name="Gharbi K."/>
            <person name="Hall N."/>
            <person name="Watson M."/>
            <person name="Adriaenssens E.M."/>
            <person name="Foster-Nyarko E."/>
            <person name="Jarju S."/>
            <person name="Secka A."/>
            <person name="Antonio M."/>
            <person name="Oren A."/>
            <person name="Chaudhuri R.R."/>
            <person name="La Ragione R."/>
            <person name="Hildebrand F."/>
            <person name="Pallen M.J."/>
        </authorList>
    </citation>
    <scope>NUCLEOTIDE SEQUENCE</scope>
    <source>
        <strain evidence="7">ChiHjej9B8-7071</strain>
    </source>
</reference>
<dbReference type="InterPro" id="IPR010998">
    <property type="entry name" value="Integrase_recombinase_N"/>
</dbReference>
<dbReference type="InterPro" id="IPR002104">
    <property type="entry name" value="Integrase_catalytic"/>
</dbReference>
<feature type="domain" description="Tyr recombinase" evidence="6">
    <location>
        <begin position="194"/>
        <end position="386"/>
    </location>
</feature>
<dbReference type="Gene3D" id="1.10.150.130">
    <property type="match status" value="1"/>
</dbReference>
<accession>A0A9D1D678</accession>
<evidence type="ECO:0000256" key="4">
    <source>
        <dbReference type="ARBA" id="ARBA00023125"/>
    </source>
</evidence>
<evidence type="ECO:0000259" key="6">
    <source>
        <dbReference type="PROSITE" id="PS51898"/>
    </source>
</evidence>
<keyword evidence="3" id="KW-0229">DNA integration</keyword>
<proteinExistence type="inferred from homology"/>
<dbReference type="InterPro" id="IPR011010">
    <property type="entry name" value="DNA_brk_join_enz"/>
</dbReference>
<dbReference type="EMBL" id="DVGD01000052">
    <property type="protein sequence ID" value="HIR09131.1"/>
    <property type="molecule type" value="Genomic_DNA"/>
</dbReference>
<evidence type="ECO:0000256" key="3">
    <source>
        <dbReference type="ARBA" id="ARBA00022908"/>
    </source>
</evidence>
<comment type="function">
    <text evidence="1">Site-specific tyrosine recombinase, which acts by catalyzing the cutting and rejoining of the recombining DNA molecules.</text>
</comment>
<dbReference type="SUPFAM" id="SSF56349">
    <property type="entry name" value="DNA breaking-rejoining enzymes"/>
    <property type="match status" value="1"/>
</dbReference>
<dbReference type="InterPro" id="IPR004107">
    <property type="entry name" value="Integrase_SAM-like_N"/>
</dbReference>
<dbReference type="GO" id="GO:0006310">
    <property type="term" value="P:DNA recombination"/>
    <property type="evidence" value="ECO:0007669"/>
    <property type="project" value="UniProtKB-KW"/>
</dbReference>
<dbReference type="GO" id="GO:0015074">
    <property type="term" value="P:DNA integration"/>
    <property type="evidence" value="ECO:0007669"/>
    <property type="project" value="InterPro"/>
</dbReference>
<organism evidence="7 8">
    <name type="scientific">Candidatus Avoscillospira stercoripullorum</name>
    <dbReference type="NCBI Taxonomy" id="2840709"/>
    <lineage>
        <taxon>Bacteria</taxon>
        <taxon>Bacillati</taxon>
        <taxon>Bacillota</taxon>
        <taxon>Clostridia</taxon>
        <taxon>Eubacteriales</taxon>
        <taxon>Oscillospiraceae</taxon>
        <taxon>Oscillospiraceae incertae sedis</taxon>
        <taxon>Candidatus Avoscillospira</taxon>
    </lineage>
</organism>
<dbReference type="PANTHER" id="PTHR30349">
    <property type="entry name" value="PHAGE INTEGRASE-RELATED"/>
    <property type="match status" value="1"/>
</dbReference>
<sequence length="398" mass="45372">MPSTRKMTNKAGKVFYEITVRRGREKARLTSRWYPPEGWSQRAIDRELTKVAAEFERQCKAGEVVSREEKRQQEAQEAAEAAKIQTLHQFGERVFMPAKTVTLSENSRCSYQGCLDRWIYPALGEQKLPDISPADVTALLLKLQAQGKAHSSVVKCYVILSGLFKMAYLSDMIPRNPMDKVERPKPRKDEVQKQEIEAYTAGEVRYILDCLKEEPLKWQVFLRLLIDTGIRRGECGGLQWRDIDFQMCSITICRNLCYTPQKGVYLDTPKNGRTRIVDIDPEIIALLRALRQEQAESAISAFVFTQDGSPEPMHPHSPVRYMQNFSKRYGIPDLHPHKLRHTFASVAITAGADVASVSEKLGHSDKAVTLRMYTHANEESIRQASQIFRQALKKAAQE</sequence>
<evidence type="ECO:0000256" key="5">
    <source>
        <dbReference type="ARBA" id="ARBA00023172"/>
    </source>
</evidence>
<dbReference type="Pfam" id="PF00589">
    <property type="entry name" value="Phage_integrase"/>
    <property type="match status" value="1"/>
</dbReference>
<gene>
    <name evidence="7" type="ORF">IAA70_01870</name>
</gene>
<evidence type="ECO:0000313" key="7">
    <source>
        <dbReference type="EMBL" id="HIR09131.1"/>
    </source>
</evidence>
<dbReference type="PROSITE" id="PS51898">
    <property type="entry name" value="TYR_RECOMBINASE"/>
    <property type="match status" value="1"/>
</dbReference>
<dbReference type="InterPro" id="IPR013762">
    <property type="entry name" value="Integrase-like_cat_sf"/>
</dbReference>
<dbReference type="Proteomes" id="UP000824258">
    <property type="component" value="Unassembled WGS sequence"/>
</dbReference>